<protein>
    <submittedName>
        <fullName evidence="1">Uncharacterized protein</fullName>
    </submittedName>
</protein>
<gene>
    <name evidence="1" type="ORF">NCTC9426_00181</name>
</gene>
<dbReference type="EMBL" id="UGPZ01000002">
    <property type="protein sequence ID" value="STY90175.1"/>
    <property type="molecule type" value="Genomic_DNA"/>
</dbReference>
<dbReference type="Proteomes" id="UP000254133">
    <property type="component" value="Unassembled WGS sequence"/>
</dbReference>
<organism evidence="1 2">
    <name type="scientific">Moraxella bovis</name>
    <dbReference type="NCBI Taxonomy" id="476"/>
    <lineage>
        <taxon>Bacteria</taxon>
        <taxon>Pseudomonadati</taxon>
        <taxon>Pseudomonadota</taxon>
        <taxon>Gammaproteobacteria</taxon>
        <taxon>Moraxellales</taxon>
        <taxon>Moraxellaceae</taxon>
        <taxon>Moraxella</taxon>
    </lineage>
</organism>
<proteinExistence type="predicted"/>
<evidence type="ECO:0000313" key="1">
    <source>
        <dbReference type="EMBL" id="STY90175.1"/>
    </source>
</evidence>
<sequence length="112" mass="12315">MSEFKSTDACEFLLDLTGGAFAEQIGMAISDVCSQVIATGKKGQVKLTFDITQLGEKGMGQVSVKHKLDYTAPETFGTRKEDYVRETPMYCGRNGTVSLFPADEVQLFKTEM</sequence>
<accession>A0A1T0A245</accession>
<evidence type="ECO:0000313" key="2">
    <source>
        <dbReference type="Proteomes" id="UP000254133"/>
    </source>
</evidence>
<name>A0A1T0A245_MORBO</name>
<dbReference type="AlphaFoldDB" id="A0A1T0A245"/>
<dbReference type="RefSeq" id="WP_078274132.1">
    <property type="nucleotide sequence ID" value="NZ_MUXV01000025.1"/>
</dbReference>
<reference evidence="1 2" key="1">
    <citation type="submission" date="2018-06" db="EMBL/GenBank/DDBJ databases">
        <authorList>
            <consortium name="Pathogen Informatics"/>
            <person name="Doyle S."/>
        </authorList>
    </citation>
    <scope>NUCLEOTIDE SEQUENCE [LARGE SCALE GENOMIC DNA]</scope>
    <source>
        <strain evidence="1 2">NCTC9426</strain>
    </source>
</reference>